<keyword evidence="10" id="KW-0002">3D-structure</keyword>
<evidence type="ECO:0000256" key="5">
    <source>
        <dbReference type="ARBA" id="ARBA00022944"/>
    </source>
</evidence>
<dbReference type="Gene3D" id="3.40.50.11820">
    <property type="match status" value="1"/>
</dbReference>
<dbReference type="Pfam" id="PF14559">
    <property type="entry name" value="TPR_19"/>
    <property type="match status" value="1"/>
</dbReference>
<evidence type="ECO:0000256" key="7">
    <source>
        <dbReference type="PROSITE-ProRule" id="PRU00339"/>
    </source>
</evidence>
<dbReference type="Gene3D" id="3.40.50.12580">
    <property type="match status" value="1"/>
</dbReference>
<dbReference type="SUPFAM" id="SSF53756">
    <property type="entry name" value="UDP-Glycosyltransferase/glycogen phosphorylase"/>
    <property type="match status" value="2"/>
</dbReference>
<dbReference type="InterPro" id="IPR043148">
    <property type="entry name" value="TagF_C"/>
</dbReference>
<dbReference type="PDB" id="8QOY">
    <property type="method" value="X-ray"/>
    <property type="resolution" value="3.00 A"/>
    <property type="chains" value="A=2-1138"/>
</dbReference>
<dbReference type="PANTHER" id="PTHR37316:SF3">
    <property type="entry name" value="TEICHOIC ACID GLYCEROL-PHOSPHATE TRANSFERASE"/>
    <property type="match status" value="1"/>
</dbReference>
<dbReference type="Pfam" id="PF00534">
    <property type="entry name" value="Glycos_transf_1"/>
    <property type="match status" value="1"/>
</dbReference>
<accession>A0A2S0ETM3</accession>
<reference evidence="10" key="2">
    <citation type="journal article" date="2025" name="Nat. Chem. Biol.">
        <title>Transition transferases prime bacterial capsule polymerization.</title>
        <authorList>
            <person name="Litschko C."/>
            <person name="Di Domenico V."/>
            <person name="Schulze J."/>
            <person name="Li S."/>
            <person name="Ovchinnikova O.G."/>
            <person name="Voskuilen T."/>
            <person name="Bethe A."/>
            <person name="Cifuente J.O."/>
            <person name="Marina A."/>
            <person name="Budde I."/>
            <person name="Mast T.A."/>
            <person name="Sulewska M."/>
            <person name="Berger M."/>
            <person name="Buettner F.F.R."/>
            <person name="Lowary T.L."/>
            <person name="Whitfield C."/>
            <person name="Codee J.D.C."/>
            <person name="Schubert M."/>
            <person name="Guerin M.E."/>
            <person name="Fiebig T."/>
        </authorList>
    </citation>
    <scope>X-RAY CRYSTALLOGRAPHY (3.00 ANGSTROMS) OF 2-1138 IN COMPLEX WITH ZN(2+)</scope>
</reference>
<dbReference type="AlphaFoldDB" id="A0A2S0ETM3"/>
<dbReference type="SMR" id="A0A2S0ETM3"/>
<dbReference type="InterPro" id="IPR007554">
    <property type="entry name" value="Glycerophosphate_synth"/>
</dbReference>
<evidence type="ECO:0000256" key="6">
    <source>
        <dbReference type="ARBA" id="ARBA00023136"/>
    </source>
</evidence>
<feature type="repeat" description="TPR" evidence="7">
    <location>
        <begin position="146"/>
        <end position="179"/>
    </location>
</feature>
<sequence length="1138" mass="132734">MKHNVKLSSVPSLLHGLYLYKHQQYQKAQEIFNKILEKQPQNAYLNFRYGMALYKDKKWDEANHFIQKAVELAPEKEAWKKQLATTERYKHDSSKVKVAENKKKLEANPNSPEYIWEYAISLIDSKQYWLAQFQLEKYIELKPNSEQAFHQLGIVSEKLANYEQAFIYFQKASQFAPLNRNYKYRMGYNLEKLGKLNEAQKCYSLVIDMSHPTDEVAQFGIGALHAKRGLWDMALSAYLQHQIQSNSQNPQLYYRIGIAYERLYQWTKSATTFEQAIILSEIMNANWCFKCGQAYERAENFEKSAEFYQEAVKRSDNYNDYWWYRLALMLEKLGKYEQSVVAFQNSRRRKLAYAVNPKDVIKHKEEEFLSYYTEYYETLELDEKLVLIESFFGGNISCNPYAILSYMLENNYDYTYVVVIKDGTVIPDNLKFNRNIIFIKRGSDAYLRYLCTAKYLINNVSFPYYFIRKEGQVYLNTWHGTPMKTLGKDIKSPFMDHANVSRNFLQATHIISPNRHTTDVILEQYDVKDLFSGKLAETGYPRIDLSFNLTDKRRNEIAEKLGFSNNKPVVFYAPTWRGTSQSKDFDTSKLQYDLRKLKSNKYNLIFRGHHLVEQLLETINLDVTVAPKDIDSNELLGFCDLLITDYSSIIYDFLALSKPAISYIYDYEEYDAERGLYLKPTEMSGTVCTTITDVKKTILEHISSGKSNVSEQDIQKYSYLDDGQATKRTVEFMLDKDDSCIYKYERRKSDVFFEGPFIPNGISRSFLNLMASIKDSGKNITLLINGSDIAQDQKRLEEFNNLPSNITVLSRVGRTPMTLEELWVRNKFEETYQIYSESFTNTLLKVYKREVRRLLGNSSFDNAIHFEGYSLFWVLLFSQINAKKHIIYQHNDKYKEWKGRFPYLEGVFNSYVFFDQIVSVSEKTMENNILNLSKEFNIPEIKFTFCNNPINIQQILSSAEENIEMESEFTLFNGQKFINIGRMSHEKDQLKLIEAFYEAKKAHVNIRLFILGDGVLKQDLINKIKDLSLEDSVYLLGQKKNPFPYLKQADVFILSSNHEGQPMVLLESLTLGTPIIATDIVGNRSILGENYGTLVENNKDGLVQGINAYMEKGGRKDKFDPYEYQNDAMAKFYSLLAN</sequence>
<dbReference type="EMBL" id="KY807157">
    <property type="protein sequence ID" value="AVE28265.1"/>
    <property type="molecule type" value="Genomic_DNA"/>
</dbReference>
<protein>
    <submittedName>
        <fullName evidence="9">TagF-like capsule polymerase Cps3D</fullName>
    </submittedName>
</protein>
<keyword evidence="3" id="KW-1003">Cell membrane</keyword>
<dbReference type="Gene3D" id="1.25.40.10">
    <property type="entry name" value="Tetratricopeptide repeat domain"/>
    <property type="match status" value="3"/>
</dbReference>
<comment type="similarity">
    <text evidence="2">Belongs to the CDP-glycerol glycerophosphotransferase family.</text>
</comment>
<dbReference type="SUPFAM" id="SSF48452">
    <property type="entry name" value="TPR-like"/>
    <property type="match status" value="3"/>
</dbReference>
<evidence type="ECO:0000313" key="9">
    <source>
        <dbReference type="EMBL" id="AVE28265.1"/>
    </source>
</evidence>
<evidence type="ECO:0000256" key="3">
    <source>
        <dbReference type="ARBA" id="ARBA00022475"/>
    </source>
</evidence>
<feature type="binding site" evidence="10">
    <location>
        <position position="885"/>
    </location>
    <ligand>
        <name>Zn(2+)</name>
        <dbReference type="ChEBI" id="CHEBI:29105"/>
    </ligand>
</feature>
<dbReference type="PROSITE" id="PS50005">
    <property type="entry name" value="TPR"/>
    <property type="match status" value="3"/>
</dbReference>
<proteinExistence type="evidence at protein level"/>
<dbReference type="InterPro" id="IPR043149">
    <property type="entry name" value="TagF_N"/>
</dbReference>
<feature type="domain" description="Glycosyl transferase family 1" evidence="8">
    <location>
        <begin position="975"/>
        <end position="1123"/>
    </location>
</feature>
<dbReference type="InterPro" id="IPR051612">
    <property type="entry name" value="Teichoic_Acid_Biosynth"/>
</dbReference>
<feature type="repeat" description="TPR" evidence="7">
    <location>
        <begin position="9"/>
        <end position="42"/>
    </location>
</feature>
<comment type="subcellular location">
    <subcellularLocation>
        <location evidence="1">Cell membrane</location>
        <topology evidence="1">Peripheral membrane protein</topology>
    </subcellularLocation>
</comment>
<dbReference type="Gene3D" id="3.40.50.2000">
    <property type="entry name" value="Glycogen Phosphorylase B"/>
    <property type="match status" value="2"/>
</dbReference>
<evidence type="ECO:0000256" key="1">
    <source>
        <dbReference type="ARBA" id="ARBA00004202"/>
    </source>
</evidence>
<keyword evidence="10" id="KW-0862">Zinc</keyword>
<dbReference type="InterPro" id="IPR001296">
    <property type="entry name" value="Glyco_trans_1"/>
</dbReference>
<name>A0A2S0ETM3_ACTPL</name>
<dbReference type="GO" id="GO:0016757">
    <property type="term" value="F:glycosyltransferase activity"/>
    <property type="evidence" value="ECO:0007669"/>
    <property type="project" value="InterPro"/>
</dbReference>
<dbReference type="RefSeq" id="WP_237586513.1">
    <property type="nucleotide sequence ID" value="NZ_CP031854.1"/>
</dbReference>
<keyword evidence="5" id="KW-0777">Teichoic acid biosynthesis</keyword>
<dbReference type="Pfam" id="PF13432">
    <property type="entry name" value="TPR_16"/>
    <property type="match status" value="1"/>
</dbReference>
<dbReference type="GO" id="GO:0005886">
    <property type="term" value="C:plasma membrane"/>
    <property type="evidence" value="ECO:0007669"/>
    <property type="project" value="UniProtKB-SubCell"/>
</dbReference>
<evidence type="ECO:0007829" key="10">
    <source>
        <dbReference type="PDB" id="8QOY"/>
    </source>
</evidence>
<dbReference type="Pfam" id="PF04464">
    <property type="entry name" value="Glyphos_transf"/>
    <property type="match status" value="1"/>
</dbReference>
<dbReference type="GO" id="GO:0019350">
    <property type="term" value="P:teichoic acid biosynthetic process"/>
    <property type="evidence" value="ECO:0007669"/>
    <property type="project" value="UniProtKB-KW"/>
</dbReference>
<organism evidence="9">
    <name type="scientific">Actinobacillus pleuropneumoniae</name>
    <name type="common">Haemophilus pleuropneumoniae</name>
    <dbReference type="NCBI Taxonomy" id="715"/>
    <lineage>
        <taxon>Bacteria</taxon>
        <taxon>Pseudomonadati</taxon>
        <taxon>Pseudomonadota</taxon>
        <taxon>Gammaproteobacteria</taxon>
        <taxon>Pasteurellales</taxon>
        <taxon>Pasteurellaceae</taxon>
        <taxon>Actinobacillus</taxon>
    </lineage>
</organism>
<dbReference type="CDD" id="cd03811">
    <property type="entry name" value="GT4_GT28_WabH-like"/>
    <property type="match status" value="1"/>
</dbReference>
<dbReference type="InterPro" id="IPR019734">
    <property type="entry name" value="TPR_rpt"/>
</dbReference>
<evidence type="ECO:0000256" key="2">
    <source>
        <dbReference type="ARBA" id="ARBA00010488"/>
    </source>
</evidence>
<keyword evidence="6" id="KW-0472">Membrane</keyword>
<feature type="repeat" description="TPR" evidence="7">
    <location>
        <begin position="43"/>
        <end position="76"/>
    </location>
</feature>
<dbReference type="GO" id="GO:0047355">
    <property type="term" value="F:CDP-glycerol glycerophosphotransferase activity"/>
    <property type="evidence" value="ECO:0007669"/>
    <property type="project" value="InterPro"/>
</dbReference>
<dbReference type="GO" id="GO:0046872">
    <property type="term" value="F:metal ion binding"/>
    <property type="evidence" value="ECO:0007669"/>
    <property type="project" value="UniProtKB-KW"/>
</dbReference>
<keyword evidence="7" id="KW-0802">TPR repeat</keyword>
<evidence type="ECO:0000259" key="8">
    <source>
        <dbReference type="Pfam" id="PF00534"/>
    </source>
</evidence>
<reference evidence="9" key="1">
    <citation type="submission" date="2017-03" db="EMBL/GenBank/DDBJ databases">
        <authorList>
            <person name="Afonso C.L."/>
            <person name="Miller P.J."/>
            <person name="Scott M.A."/>
            <person name="Spackman E."/>
            <person name="Goraichik I."/>
            <person name="Dimitrov K.M."/>
            <person name="Suarez D.L."/>
            <person name="Swayne D.E."/>
        </authorList>
    </citation>
    <scope>NUCLEOTIDE SEQUENCE</scope>
    <source>
        <strain evidence="9">S1421</strain>
    </source>
</reference>
<gene>
    <name evidence="9" type="primary">cps3D</name>
</gene>
<keyword evidence="4" id="KW-0808">Transferase</keyword>
<dbReference type="PANTHER" id="PTHR37316">
    <property type="entry name" value="TEICHOIC ACID GLYCEROL-PHOSPHATE PRIMASE"/>
    <property type="match status" value="1"/>
</dbReference>
<feature type="binding site" evidence="10">
    <location>
        <position position="915"/>
    </location>
    <ligand>
        <name>Zn(2+)</name>
        <dbReference type="ChEBI" id="CHEBI:29105"/>
    </ligand>
</feature>
<dbReference type="SMART" id="SM00028">
    <property type="entry name" value="TPR"/>
    <property type="match status" value="8"/>
</dbReference>
<dbReference type="InterPro" id="IPR011990">
    <property type="entry name" value="TPR-like_helical_dom_sf"/>
</dbReference>
<evidence type="ECO:0000256" key="4">
    <source>
        <dbReference type="ARBA" id="ARBA00022679"/>
    </source>
</evidence>
<keyword evidence="10" id="KW-0479">Metal-binding</keyword>